<feature type="compositionally biased region" description="Low complexity" evidence="2">
    <location>
        <begin position="454"/>
        <end position="496"/>
    </location>
</feature>
<feature type="compositionally biased region" description="Basic residues" evidence="2">
    <location>
        <begin position="518"/>
        <end position="531"/>
    </location>
</feature>
<dbReference type="AlphaFoldDB" id="A0A9N9CMY0"/>
<gene>
    <name evidence="3" type="ORF">ALEPTO_LOCUS8475</name>
</gene>
<accession>A0A9N9CMY0</accession>
<dbReference type="OrthoDB" id="2430614at2759"/>
<feature type="region of interest" description="Disordered" evidence="2">
    <location>
        <begin position="1"/>
        <end position="20"/>
    </location>
</feature>
<feature type="region of interest" description="Disordered" evidence="2">
    <location>
        <begin position="426"/>
        <end position="545"/>
    </location>
</feature>
<sequence>MSSTNKNIDQLSNEAKSSTENQLMPKWQDVAKVIKEIVIVADYCGKPRDGKFIQGYKKQYRNLFEYAKNRFPNKKKYMEMKEQYKQWYRFEPRLLKAIEDLNCLYYKLAKPHFKDLTKIRSEIDQVCKLQQDLVLKEDYIKYLEKEILIRDEDLDPLRLEISNLKEQLEKMLQNSINQENYIDYLEKRLAIFQDEIDKLNEKIFVLYKNSNDTIEMVQPPGSSRTLSLPENQATIQKCRITREANSIREYFESPITIAPSLDDINENLDIISDAGERFERLVLQIYPRANARAINAENRVANLQNQLITLQTQLTNSQTQFADSQTQLAMLQNDYDLLHQAYEAHRTQHNIFKSRELDASREKQSLASEKRIFEAKPKQVSQVDLNTEAVRQFIDIMKQAKKTLSKKPGPGKEKADKIHIDRFLNDLVKDDPDPDPNSFYDDDDPIEDIHESSSESSSENDNTTSSENELETNTLSYSQSKLESSESSESESSNSESDSDEYEVNATKKKISFSNTKSSKKRKSARSKTSSKKSSNTSSDKKSSKDIRLLKIPTDNISLNAFFAILRSMVNSFTRTQPKEVSINGYNMINAEFIALNDPVLNHFTSNFSDKEREKFWNEITMVFSHILQPISDLIRIAAQQANTLSQKTPEEMQPEAEISWPNPIEINFIRKIIPNDIATITCQITSPSGKNIQVPGALIDSGANCSLKSKGLAKLLGMNIDKNKKPSVK</sequence>
<keyword evidence="1" id="KW-0175">Coiled coil</keyword>
<evidence type="ECO:0000313" key="4">
    <source>
        <dbReference type="Proteomes" id="UP000789508"/>
    </source>
</evidence>
<proteinExistence type="predicted"/>
<name>A0A9N9CMY0_9GLOM</name>
<comment type="caution">
    <text evidence="3">The sequence shown here is derived from an EMBL/GenBank/DDBJ whole genome shotgun (WGS) entry which is preliminary data.</text>
</comment>
<reference evidence="3" key="1">
    <citation type="submission" date="2021-06" db="EMBL/GenBank/DDBJ databases">
        <authorList>
            <person name="Kallberg Y."/>
            <person name="Tangrot J."/>
            <person name="Rosling A."/>
        </authorList>
    </citation>
    <scope>NUCLEOTIDE SEQUENCE</scope>
    <source>
        <strain evidence="3">FL130A</strain>
    </source>
</reference>
<dbReference type="EMBL" id="CAJVPS010004867">
    <property type="protein sequence ID" value="CAG8608935.1"/>
    <property type="molecule type" value="Genomic_DNA"/>
</dbReference>
<organism evidence="3 4">
    <name type="scientific">Ambispora leptoticha</name>
    <dbReference type="NCBI Taxonomy" id="144679"/>
    <lineage>
        <taxon>Eukaryota</taxon>
        <taxon>Fungi</taxon>
        <taxon>Fungi incertae sedis</taxon>
        <taxon>Mucoromycota</taxon>
        <taxon>Glomeromycotina</taxon>
        <taxon>Glomeromycetes</taxon>
        <taxon>Archaeosporales</taxon>
        <taxon>Ambisporaceae</taxon>
        <taxon>Ambispora</taxon>
    </lineage>
</organism>
<protein>
    <submittedName>
        <fullName evidence="3">10734_t:CDS:1</fullName>
    </submittedName>
</protein>
<evidence type="ECO:0000313" key="3">
    <source>
        <dbReference type="EMBL" id="CAG8608935.1"/>
    </source>
</evidence>
<evidence type="ECO:0000256" key="1">
    <source>
        <dbReference type="SAM" id="Coils"/>
    </source>
</evidence>
<dbReference type="Proteomes" id="UP000789508">
    <property type="component" value="Unassembled WGS sequence"/>
</dbReference>
<keyword evidence="4" id="KW-1185">Reference proteome</keyword>
<feature type="coiled-coil region" evidence="1">
    <location>
        <begin position="286"/>
        <end position="320"/>
    </location>
</feature>
<feature type="coiled-coil region" evidence="1">
    <location>
        <begin position="154"/>
        <end position="202"/>
    </location>
</feature>
<evidence type="ECO:0000256" key="2">
    <source>
        <dbReference type="SAM" id="MobiDB-lite"/>
    </source>
</evidence>